<accession>A0A382EKE3</accession>
<name>A0A382EKE3_9ZZZZ</name>
<protein>
    <recommendedName>
        <fullName evidence="3">Gfo/Idh/MocA-like oxidoreductase N-terminal domain-containing protein</fullName>
    </recommendedName>
</protein>
<keyword evidence="1" id="KW-0812">Transmembrane</keyword>
<reference evidence="2" key="1">
    <citation type="submission" date="2018-05" db="EMBL/GenBank/DDBJ databases">
        <authorList>
            <person name="Lanie J.A."/>
            <person name="Ng W.-L."/>
            <person name="Kazmierczak K.M."/>
            <person name="Andrzejewski T.M."/>
            <person name="Davidsen T.M."/>
            <person name="Wayne K.J."/>
            <person name="Tettelin H."/>
            <person name="Glass J.I."/>
            <person name="Rusch D."/>
            <person name="Podicherti R."/>
            <person name="Tsui H.-C.T."/>
            <person name="Winkler M.E."/>
        </authorList>
    </citation>
    <scope>NUCLEOTIDE SEQUENCE</scope>
</reference>
<keyword evidence="1" id="KW-0472">Membrane</keyword>
<dbReference type="EMBL" id="UINC01045031">
    <property type="protein sequence ID" value="SVB51276.1"/>
    <property type="molecule type" value="Genomic_DNA"/>
</dbReference>
<organism evidence="2">
    <name type="scientific">marine metagenome</name>
    <dbReference type="NCBI Taxonomy" id="408172"/>
    <lineage>
        <taxon>unclassified sequences</taxon>
        <taxon>metagenomes</taxon>
        <taxon>ecological metagenomes</taxon>
    </lineage>
</organism>
<evidence type="ECO:0008006" key="3">
    <source>
        <dbReference type="Google" id="ProtNLM"/>
    </source>
</evidence>
<keyword evidence="1" id="KW-1133">Transmembrane helix</keyword>
<feature type="transmembrane region" description="Helical" evidence="1">
    <location>
        <begin position="23"/>
        <end position="42"/>
    </location>
</feature>
<sequence>MDNETKKGNNNSDNNTSLDRRELLKGLATLPVLGAFFASLWAKYRRDAMKKSALLQDLIKEKKAPAVVSSIGNHERLRIGVIGYGGRGSHLVRGAGFATPGWTKRASENAKNNKLDKGFATFMQQEDLNT</sequence>
<dbReference type="AlphaFoldDB" id="A0A382EKE3"/>
<evidence type="ECO:0000313" key="2">
    <source>
        <dbReference type="EMBL" id="SVB51276.1"/>
    </source>
</evidence>
<feature type="non-terminal residue" evidence="2">
    <location>
        <position position="130"/>
    </location>
</feature>
<gene>
    <name evidence="2" type="ORF">METZ01_LOCUS204130</name>
</gene>
<evidence type="ECO:0000256" key="1">
    <source>
        <dbReference type="SAM" id="Phobius"/>
    </source>
</evidence>
<proteinExistence type="predicted"/>